<evidence type="ECO:0000313" key="2">
    <source>
        <dbReference type="EMBL" id="KMW59810.1"/>
    </source>
</evidence>
<dbReference type="OrthoDB" id="7874557at2"/>
<reference evidence="2 3" key="1">
    <citation type="submission" date="2015-06" db="EMBL/GenBank/DDBJ databases">
        <title>Draft genome sequence of an Alphaproteobacteria species associated to the Mediterranean sponge Oscarella lobularis.</title>
        <authorList>
            <person name="Jourda C."/>
            <person name="Santini S."/>
            <person name="Claverie J.-M."/>
        </authorList>
    </citation>
    <scope>NUCLEOTIDE SEQUENCE [LARGE SCALE GENOMIC DNA]</scope>
    <source>
        <strain evidence="2">IGS</strain>
    </source>
</reference>
<dbReference type="RefSeq" id="WP_049645232.1">
    <property type="nucleotide sequence ID" value="NZ_LFTY01000002.1"/>
</dbReference>
<protein>
    <recommendedName>
        <fullName evidence="4">AI-2E family transporter</fullName>
    </recommendedName>
</protein>
<accession>A0A0J9EAI7</accession>
<dbReference type="EMBL" id="LFTY01000002">
    <property type="protein sequence ID" value="KMW59810.1"/>
    <property type="molecule type" value="Genomic_DNA"/>
</dbReference>
<feature type="transmembrane region" description="Helical" evidence="1">
    <location>
        <begin position="35"/>
        <end position="53"/>
    </location>
</feature>
<evidence type="ECO:0000313" key="3">
    <source>
        <dbReference type="Proteomes" id="UP000037178"/>
    </source>
</evidence>
<dbReference type="AlphaFoldDB" id="A0A0J9EAI7"/>
<sequence length="95" mass="10249">MTASQAKWVERIIIGLCVLSILFIFQPFYIELFTIGCVSVVVGALAFNLVPFCREGVPARALVKVSVIILAILGVAAALGYGTALLYVAYIETLR</sequence>
<organism evidence="2 3">
    <name type="scientific">Candidatus Rhodobacter oscarellae</name>
    <dbReference type="NCBI Taxonomy" id="1675527"/>
    <lineage>
        <taxon>Bacteria</taxon>
        <taxon>Pseudomonadati</taxon>
        <taxon>Pseudomonadota</taxon>
        <taxon>Alphaproteobacteria</taxon>
        <taxon>Rhodobacterales</taxon>
        <taxon>Rhodobacter group</taxon>
        <taxon>Rhodobacter</taxon>
    </lineage>
</organism>
<dbReference type="STRING" id="1675527.AIOL_004794"/>
<gene>
    <name evidence="2" type="ORF">AIOL_004794</name>
</gene>
<feature type="transmembrane region" description="Helical" evidence="1">
    <location>
        <begin position="65"/>
        <end position="90"/>
    </location>
</feature>
<dbReference type="Proteomes" id="UP000037178">
    <property type="component" value="Unassembled WGS sequence"/>
</dbReference>
<keyword evidence="3" id="KW-1185">Reference proteome</keyword>
<keyword evidence="1" id="KW-0472">Membrane</keyword>
<proteinExistence type="predicted"/>
<comment type="caution">
    <text evidence="2">The sequence shown here is derived from an EMBL/GenBank/DDBJ whole genome shotgun (WGS) entry which is preliminary data.</text>
</comment>
<keyword evidence="1" id="KW-1133">Transmembrane helix</keyword>
<evidence type="ECO:0008006" key="4">
    <source>
        <dbReference type="Google" id="ProtNLM"/>
    </source>
</evidence>
<dbReference type="PATRIC" id="fig|1675527.3.peg.5031"/>
<evidence type="ECO:0000256" key="1">
    <source>
        <dbReference type="SAM" id="Phobius"/>
    </source>
</evidence>
<keyword evidence="1" id="KW-0812">Transmembrane</keyword>
<name>A0A0J9EAI7_9RHOB</name>
<feature type="transmembrane region" description="Helical" evidence="1">
    <location>
        <begin position="12"/>
        <end position="29"/>
    </location>
</feature>